<evidence type="ECO:0000256" key="1">
    <source>
        <dbReference type="ARBA" id="ARBA00022723"/>
    </source>
</evidence>
<evidence type="ECO:0000256" key="5">
    <source>
        <dbReference type="SAM" id="Phobius"/>
    </source>
</evidence>
<keyword evidence="3" id="KW-0862">Zinc</keyword>
<evidence type="ECO:0000256" key="3">
    <source>
        <dbReference type="ARBA" id="ARBA00022833"/>
    </source>
</evidence>
<dbReference type="Pfam" id="PF06839">
    <property type="entry name" value="Zn_ribbon_GRF"/>
    <property type="match status" value="1"/>
</dbReference>
<evidence type="ECO:0000313" key="7">
    <source>
        <dbReference type="EMBL" id="KAG6708939.1"/>
    </source>
</evidence>
<dbReference type="InterPro" id="IPR010666">
    <property type="entry name" value="Znf_GRF"/>
</dbReference>
<comment type="caution">
    <text evidence="7">The sequence shown here is derived from an EMBL/GenBank/DDBJ whole genome shotgun (WGS) entry which is preliminary data.</text>
</comment>
<accession>A0A922JLM1</accession>
<dbReference type="GO" id="GO:0008270">
    <property type="term" value="F:zinc ion binding"/>
    <property type="evidence" value="ECO:0007669"/>
    <property type="project" value="UniProtKB-KW"/>
</dbReference>
<keyword evidence="5" id="KW-1133">Transmembrane helix</keyword>
<feature type="domain" description="GRF-type" evidence="6">
    <location>
        <begin position="19"/>
        <end position="62"/>
    </location>
</feature>
<dbReference type="AlphaFoldDB" id="A0A922JLM1"/>
<evidence type="ECO:0000313" key="8">
    <source>
        <dbReference type="Proteomes" id="UP000811246"/>
    </source>
</evidence>
<dbReference type="EMBL" id="CM031830">
    <property type="protein sequence ID" value="KAG6708939.1"/>
    <property type="molecule type" value="Genomic_DNA"/>
</dbReference>
<reference evidence="7" key="1">
    <citation type="submission" date="2021-01" db="EMBL/GenBank/DDBJ databases">
        <authorList>
            <person name="Lovell J.T."/>
            <person name="Bentley N."/>
            <person name="Bhattarai G."/>
            <person name="Jenkins J.W."/>
            <person name="Sreedasyam A."/>
            <person name="Alarcon Y."/>
            <person name="Bock C."/>
            <person name="Boston L."/>
            <person name="Carlson J."/>
            <person name="Cervantes K."/>
            <person name="Clermont K."/>
            <person name="Krom N."/>
            <person name="Kubenka K."/>
            <person name="Mamidi S."/>
            <person name="Mattison C."/>
            <person name="Monteros M."/>
            <person name="Pisani C."/>
            <person name="Plott C."/>
            <person name="Rajasekar S."/>
            <person name="Rhein H.S."/>
            <person name="Rohla C."/>
            <person name="Song M."/>
            <person name="Hilaire R.S."/>
            <person name="Shu S."/>
            <person name="Wells L."/>
            <person name="Wang X."/>
            <person name="Webber J."/>
            <person name="Heerema R.J."/>
            <person name="Klein P."/>
            <person name="Conner P."/>
            <person name="Grauke L."/>
            <person name="Grimwood J."/>
            <person name="Schmutz J."/>
            <person name="Randall J.J."/>
        </authorList>
    </citation>
    <scope>NUCLEOTIDE SEQUENCE</scope>
    <source>
        <tissue evidence="7">Leaf</tissue>
    </source>
</reference>
<gene>
    <name evidence="7" type="ORF">I3842_06G107100</name>
</gene>
<keyword evidence="2 4" id="KW-0863">Zinc-finger</keyword>
<protein>
    <recommendedName>
        <fullName evidence="6">GRF-type domain-containing protein</fullName>
    </recommendedName>
</protein>
<keyword evidence="5" id="KW-0472">Membrane</keyword>
<dbReference type="Proteomes" id="UP000811246">
    <property type="component" value="Chromosome 6"/>
</dbReference>
<feature type="transmembrane region" description="Helical" evidence="5">
    <location>
        <begin position="120"/>
        <end position="140"/>
    </location>
</feature>
<keyword evidence="1" id="KW-0479">Metal-binding</keyword>
<evidence type="ECO:0000259" key="6">
    <source>
        <dbReference type="PROSITE" id="PS51999"/>
    </source>
</evidence>
<keyword evidence="5" id="KW-0812">Transmembrane</keyword>
<evidence type="ECO:0000256" key="4">
    <source>
        <dbReference type="PROSITE-ProRule" id="PRU01343"/>
    </source>
</evidence>
<dbReference type="PROSITE" id="PS51999">
    <property type="entry name" value="ZF_GRF"/>
    <property type="match status" value="1"/>
</dbReference>
<name>A0A922JLM1_CARIL</name>
<evidence type="ECO:0000256" key="2">
    <source>
        <dbReference type="ARBA" id="ARBA00022771"/>
    </source>
</evidence>
<organism evidence="7 8">
    <name type="scientific">Carya illinoinensis</name>
    <name type="common">Pecan</name>
    <dbReference type="NCBI Taxonomy" id="32201"/>
    <lineage>
        <taxon>Eukaryota</taxon>
        <taxon>Viridiplantae</taxon>
        <taxon>Streptophyta</taxon>
        <taxon>Embryophyta</taxon>
        <taxon>Tracheophyta</taxon>
        <taxon>Spermatophyta</taxon>
        <taxon>Magnoliopsida</taxon>
        <taxon>eudicotyledons</taxon>
        <taxon>Gunneridae</taxon>
        <taxon>Pentapetalae</taxon>
        <taxon>rosids</taxon>
        <taxon>fabids</taxon>
        <taxon>Fagales</taxon>
        <taxon>Juglandaceae</taxon>
        <taxon>Carya</taxon>
    </lineage>
</organism>
<dbReference type="PANTHER" id="PTHR33248">
    <property type="entry name" value="ZINC ION-BINDING PROTEIN"/>
    <property type="match status" value="1"/>
</dbReference>
<sequence>MASSASSCVVDDFLESPTCWCGLKAPLKTSRTNKNPGRKFYACPKYNTGEAKCQFFIWADILQLVEDKIRSRENAVRKREDDVLLREYEVQKKEDKLCEKENILYHQEQKIGKQIVENRCARIFLCMYWVVSIVIISGWLGP</sequence>
<proteinExistence type="predicted"/>